<dbReference type="Proteomes" id="UP000608579">
    <property type="component" value="Unassembled WGS sequence"/>
</dbReference>
<dbReference type="InterPro" id="IPR005824">
    <property type="entry name" value="KOW"/>
</dbReference>
<protein>
    <recommendedName>
        <fullName evidence="3">Transcription elongation factor Spt5</fullName>
    </recommendedName>
</protein>
<evidence type="ECO:0000256" key="3">
    <source>
        <dbReference type="NCBIfam" id="TIGR00405"/>
    </source>
</evidence>
<dbReference type="InterPro" id="IPR008991">
    <property type="entry name" value="Translation_prot_SH3-like_sf"/>
</dbReference>
<evidence type="ECO:0000256" key="1">
    <source>
        <dbReference type="ARBA" id="ARBA00006956"/>
    </source>
</evidence>
<evidence type="ECO:0000313" key="6">
    <source>
        <dbReference type="Proteomes" id="UP000608579"/>
    </source>
</evidence>
<dbReference type="CDD" id="cd06091">
    <property type="entry name" value="KOW_NusG"/>
    <property type="match status" value="1"/>
</dbReference>
<accession>A0A832ZUB8</accession>
<dbReference type="InterPro" id="IPR011590">
    <property type="entry name" value="Spt5_arc"/>
</dbReference>
<dbReference type="Pfam" id="PF03439">
    <property type="entry name" value="Spt5-NGN"/>
    <property type="match status" value="1"/>
</dbReference>
<evidence type="ECO:0000256" key="2">
    <source>
        <dbReference type="ARBA" id="ARBA00023015"/>
    </source>
</evidence>
<gene>
    <name evidence="5" type="ORF">EYH45_00940</name>
</gene>
<keyword evidence="5" id="KW-0648">Protein biosynthesis</keyword>
<dbReference type="InterPro" id="IPR036735">
    <property type="entry name" value="NGN_dom_sf"/>
</dbReference>
<keyword evidence="2" id="KW-0805">Transcription regulation</keyword>
<reference evidence="5" key="1">
    <citation type="journal article" date="2020" name="ISME J.">
        <title>Gammaproteobacteria mediating utilization of methyl-, sulfur- and petroleum organic compounds in deep ocean hydrothermal plumes.</title>
        <authorList>
            <person name="Zhou Z."/>
            <person name="Liu Y."/>
            <person name="Pan J."/>
            <person name="Cron B.R."/>
            <person name="Toner B.M."/>
            <person name="Anantharaman K."/>
            <person name="Breier J.A."/>
            <person name="Dick G.J."/>
            <person name="Li M."/>
        </authorList>
    </citation>
    <scope>NUCLEOTIDE SEQUENCE</scope>
    <source>
        <strain evidence="5">SZUA-1515</strain>
    </source>
</reference>
<dbReference type="InterPro" id="IPR014722">
    <property type="entry name" value="Rib_uL2_dom2"/>
</dbReference>
<keyword evidence="2" id="KW-0804">Transcription</keyword>
<dbReference type="Gene3D" id="2.30.30.30">
    <property type="match status" value="1"/>
</dbReference>
<evidence type="ECO:0000313" key="5">
    <source>
        <dbReference type="EMBL" id="HIQ29110.1"/>
    </source>
</evidence>
<name>A0A832ZUB8_CALS0</name>
<keyword evidence="5" id="KW-0251">Elongation factor</keyword>
<feature type="domain" description="KOW" evidence="4">
    <location>
        <begin position="261"/>
        <end position="288"/>
    </location>
</feature>
<dbReference type="GO" id="GO:0006354">
    <property type="term" value="P:DNA-templated transcription elongation"/>
    <property type="evidence" value="ECO:0007669"/>
    <property type="project" value="InterPro"/>
</dbReference>
<dbReference type="EMBL" id="DQVM01000018">
    <property type="protein sequence ID" value="HIQ29110.1"/>
    <property type="molecule type" value="Genomic_DNA"/>
</dbReference>
<sequence>MSAPSNRYFAVKTTVGQEKNVARLIEARLAEVLVEEVAEPSGSTAVDDSNWVIQIFESPKNVTVSTVSLYLDKEGELTAPLRIELYKIKEPPEEFTLGEEQELDYVSLIRDAQLLTNASYDPLLLDKPGWYDIRIPTGVELRRYTVYGVMAKAPNLKQGRYMLHYTENKLYVDGRAFTTSDAGVSWREEAFNILFKVKESTDVASIIILPSVKGYVFIEGRGREAIAAAVQGIRHVKNRPLITVTLDEIAEHLVEKPLIDVLTVGQMVEIVSGPLRGLMGKIIRIDRSKREVTLELTESTYQLPISVSVDSVRILDEVKSRRT</sequence>
<comment type="caution">
    <text evidence="5">The sequence shown here is derived from an EMBL/GenBank/DDBJ whole genome shotgun (WGS) entry which is preliminary data.</text>
</comment>
<proteinExistence type="inferred from homology"/>
<dbReference type="AlphaFoldDB" id="A0A832ZUB8"/>
<organism evidence="5 6">
    <name type="scientific">Caldiarchaeum subterraneum</name>
    <dbReference type="NCBI Taxonomy" id="311458"/>
    <lineage>
        <taxon>Archaea</taxon>
        <taxon>Nitrososphaerota</taxon>
        <taxon>Candidatus Caldarchaeales</taxon>
        <taxon>Candidatus Caldarchaeaceae</taxon>
        <taxon>Candidatus Caldarchaeum</taxon>
    </lineage>
</organism>
<dbReference type="Gene3D" id="3.30.70.940">
    <property type="entry name" value="NusG, N-terminal domain"/>
    <property type="match status" value="1"/>
</dbReference>
<dbReference type="GO" id="GO:0003746">
    <property type="term" value="F:translation elongation factor activity"/>
    <property type="evidence" value="ECO:0007669"/>
    <property type="project" value="UniProtKB-KW"/>
</dbReference>
<comment type="similarity">
    <text evidence="1">Belongs to the SPT5 family.</text>
</comment>
<dbReference type="SMART" id="SM00739">
    <property type="entry name" value="KOW"/>
    <property type="match status" value="1"/>
</dbReference>
<dbReference type="SUPFAM" id="SSF50104">
    <property type="entry name" value="Translation proteins SH3-like domain"/>
    <property type="match status" value="1"/>
</dbReference>
<dbReference type="Pfam" id="PF00467">
    <property type="entry name" value="KOW"/>
    <property type="match status" value="1"/>
</dbReference>
<dbReference type="NCBIfam" id="TIGR00405">
    <property type="entry name" value="KOW_elon_Spt5"/>
    <property type="match status" value="1"/>
</dbReference>
<dbReference type="InterPro" id="IPR005100">
    <property type="entry name" value="NGN-domain"/>
</dbReference>
<evidence type="ECO:0000259" key="4">
    <source>
        <dbReference type="SMART" id="SM00739"/>
    </source>
</evidence>